<keyword evidence="10" id="KW-0150">Chloroplast</keyword>
<keyword evidence="5" id="KW-0342">GTP-binding</keyword>
<dbReference type="Pfam" id="PF04760">
    <property type="entry name" value="IF2_N"/>
    <property type="match status" value="1"/>
</dbReference>
<dbReference type="Pfam" id="PF22042">
    <property type="entry name" value="EF-G_D2"/>
    <property type="match status" value="1"/>
</dbReference>
<dbReference type="GO" id="GO:0005525">
    <property type="term" value="F:GTP binding"/>
    <property type="evidence" value="ECO:0007669"/>
    <property type="project" value="UniProtKB-KW"/>
</dbReference>
<dbReference type="InterPro" id="IPR015760">
    <property type="entry name" value="TIF_IF2"/>
</dbReference>
<evidence type="ECO:0000256" key="8">
    <source>
        <dbReference type="SAM" id="MobiDB-lite"/>
    </source>
</evidence>
<gene>
    <name evidence="10" type="primary">infB</name>
</gene>
<dbReference type="InterPro" id="IPR023115">
    <property type="entry name" value="TIF_IF2_dom3"/>
</dbReference>
<protein>
    <recommendedName>
        <fullName evidence="7">Translation initiation factor IF-2, chloroplastic</fullName>
    </recommendedName>
</protein>
<comment type="similarity">
    <text evidence="1">Belongs to the TRAFAC class translation factor GTPase superfamily. Classic translation factor GTPase family. IF-2 subfamily.</text>
</comment>
<dbReference type="NCBIfam" id="TIGR00231">
    <property type="entry name" value="small_GTP"/>
    <property type="match status" value="1"/>
</dbReference>
<keyword evidence="10" id="KW-0934">Plastid</keyword>
<dbReference type="InterPro" id="IPR006847">
    <property type="entry name" value="IF2_N"/>
</dbReference>
<evidence type="ECO:0000256" key="4">
    <source>
        <dbReference type="ARBA" id="ARBA00022917"/>
    </source>
</evidence>
<dbReference type="PANTHER" id="PTHR43381:SF5">
    <property type="entry name" value="TR-TYPE G DOMAIN-CONTAINING PROTEIN"/>
    <property type="match status" value="1"/>
</dbReference>
<dbReference type="PRINTS" id="PR00315">
    <property type="entry name" value="ELONGATNFCT"/>
</dbReference>
<evidence type="ECO:0000256" key="1">
    <source>
        <dbReference type="ARBA" id="ARBA00007733"/>
    </source>
</evidence>
<dbReference type="FunFam" id="3.40.50.10050:FF:000001">
    <property type="entry name" value="Translation initiation factor IF-2"/>
    <property type="match status" value="1"/>
</dbReference>
<dbReference type="PROSITE" id="PS51722">
    <property type="entry name" value="G_TR_2"/>
    <property type="match status" value="1"/>
</dbReference>
<dbReference type="InterPro" id="IPR053905">
    <property type="entry name" value="EF-G-like_DII"/>
</dbReference>
<dbReference type="InterPro" id="IPR036925">
    <property type="entry name" value="TIF_IF2_dom3_sf"/>
</dbReference>
<name>A0A1Z1MK46_SPYFI</name>
<evidence type="ECO:0000259" key="9">
    <source>
        <dbReference type="PROSITE" id="PS51722"/>
    </source>
</evidence>
<dbReference type="CDD" id="cd01887">
    <property type="entry name" value="IF2_eIF5B"/>
    <property type="match status" value="1"/>
</dbReference>
<dbReference type="Gene3D" id="3.40.50.10050">
    <property type="entry name" value="Translation initiation factor IF- 2, domain 3"/>
    <property type="match status" value="1"/>
</dbReference>
<dbReference type="CDD" id="cd03692">
    <property type="entry name" value="mtIF2_IVc"/>
    <property type="match status" value="1"/>
</dbReference>
<dbReference type="InterPro" id="IPR000178">
    <property type="entry name" value="TF_IF2_bacterial-like"/>
</dbReference>
<feature type="region of interest" description="Disordered" evidence="8">
    <location>
        <begin position="102"/>
        <end position="144"/>
    </location>
</feature>
<geneLocation type="chloroplast" evidence="10"/>
<dbReference type="FunFam" id="2.40.30.10:FF:000008">
    <property type="entry name" value="Translation initiation factor IF-2"/>
    <property type="match status" value="1"/>
</dbReference>
<evidence type="ECO:0000256" key="3">
    <source>
        <dbReference type="ARBA" id="ARBA00022741"/>
    </source>
</evidence>
<evidence type="ECO:0000313" key="10">
    <source>
        <dbReference type="EMBL" id="ARW66212.1"/>
    </source>
</evidence>
<dbReference type="InterPro" id="IPR000795">
    <property type="entry name" value="T_Tr_GTP-bd_dom"/>
</dbReference>
<dbReference type="GO" id="GO:0003743">
    <property type="term" value="F:translation initiation factor activity"/>
    <property type="evidence" value="ECO:0007669"/>
    <property type="project" value="UniProtKB-KW"/>
</dbReference>
<accession>A0A1Z1MK46</accession>
<dbReference type="SUPFAM" id="SSF50447">
    <property type="entry name" value="Translation proteins"/>
    <property type="match status" value="2"/>
</dbReference>
<dbReference type="InterPro" id="IPR027417">
    <property type="entry name" value="P-loop_NTPase"/>
</dbReference>
<evidence type="ECO:0000256" key="7">
    <source>
        <dbReference type="ARBA" id="ARBA00044105"/>
    </source>
</evidence>
<comment type="function">
    <text evidence="6">One of the essential components for the initiation of protein synthesis. Protects formylmethionyl-tRNA from spontaneous hydrolysis and promotes its binding to the 30S ribosomal subunits. Also involved in the hydrolysis of GTP during the formation of the 70S ribosomal complex.</text>
</comment>
<dbReference type="InterPro" id="IPR044145">
    <property type="entry name" value="IF2_II"/>
</dbReference>
<dbReference type="CDD" id="cd03702">
    <property type="entry name" value="IF2_mtIF2_II"/>
    <property type="match status" value="1"/>
</dbReference>
<reference evidence="10" key="1">
    <citation type="journal article" date="2017" name="J. Phycol.">
        <title>Analysis of chloroplast genomes and a supermatrix inform reclassification of the Rhodomelaceae (Rhodophyta).</title>
        <authorList>
            <person name="Diaz-Tapia P."/>
            <person name="Maggs C.A."/>
            <person name="West J.A."/>
            <person name="Verbruggen H."/>
        </authorList>
    </citation>
    <scope>NUCLEOTIDE SEQUENCE</scope>
    <source>
        <strain evidence="10">PD1020</strain>
    </source>
</reference>
<dbReference type="PROSITE" id="PS01176">
    <property type="entry name" value="IF2"/>
    <property type="match status" value="1"/>
</dbReference>
<dbReference type="Gene3D" id="3.40.50.300">
    <property type="entry name" value="P-loop containing nucleotide triphosphate hydrolases"/>
    <property type="match status" value="1"/>
</dbReference>
<dbReference type="InterPro" id="IPR005225">
    <property type="entry name" value="Small_GTP-bd"/>
</dbReference>
<evidence type="ECO:0000256" key="2">
    <source>
        <dbReference type="ARBA" id="ARBA00022540"/>
    </source>
</evidence>
<dbReference type="FunFam" id="3.40.50.300:FF:000019">
    <property type="entry name" value="Translation initiation factor IF-2"/>
    <property type="match status" value="1"/>
</dbReference>
<dbReference type="RefSeq" id="YP_009397026.1">
    <property type="nucleotide sequence ID" value="NC_035285.1"/>
</dbReference>
<proteinExistence type="inferred from homology"/>
<feature type="compositionally biased region" description="Basic residues" evidence="8">
    <location>
        <begin position="113"/>
        <end position="123"/>
    </location>
</feature>
<feature type="domain" description="Tr-type G" evidence="9">
    <location>
        <begin position="233"/>
        <end position="410"/>
    </location>
</feature>
<organism evidence="10">
    <name type="scientific">Spyridia filamentosa</name>
    <name type="common">Red alga</name>
    <name type="synonym">Fucus filamentosus</name>
    <dbReference type="NCBI Taxonomy" id="196632"/>
    <lineage>
        <taxon>Eukaryota</taxon>
        <taxon>Rhodophyta</taxon>
        <taxon>Florideophyceae</taxon>
        <taxon>Rhodymeniophycidae</taxon>
        <taxon>Ceramiales</taxon>
        <taxon>Spyridiaceae</taxon>
        <taxon>Spyridia</taxon>
    </lineage>
</organism>
<feature type="compositionally biased region" description="Low complexity" evidence="8">
    <location>
        <begin position="124"/>
        <end position="140"/>
    </location>
</feature>
<evidence type="ECO:0000256" key="5">
    <source>
        <dbReference type="ARBA" id="ARBA00023134"/>
    </source>
</evidence>
<dbReference type="GO" id="GO:0005737">
    <property type="term" value="C:cytoplasm"/>
    <property type="evidence" value="ECO:0007669"/>
    <property type="project" value="TreeGrafter"/>
</dbReference>
<dbReference type="AlphaFoldDB" id="A0A1Z1MK46"/>
<dbReference type="Gene3D" id="2.40.30.10">
    <property type="entry name" value="Translation factors"/>
    <property type="match status" value="2"/>
</dbReference>
<dbReference type="Pfam" id="PF00009">
    <property type="entry name" value="GTP_EFTU"/>
    <property type="match status" value="1"/>
</dbReference>
<sequence>MLINNSEKIFFLKHPRLVRTFSSSRSLDLSLEYSSNSFSPLSDNDIQPSLHKDKKNRSVLQPDMIEAKKSKNKLNKKNRKLISVDPDDLMFTEKSAEVLTSNALNRSLPKSSKNNKQRKRTKIKSNNSLNNISDYLNNNNHQKQDDNIKSKDILIDRPLVVQHLSSKLNVPETEIITYLFLRGFSATINQIIDIQVASQVAKHYGFIVHHESTEVNPTNSNESLCHNFIQSIKRPPIVAILGHVDHGKTTLLNSILKTNLTQRESGGITQSLDGYEIDWPYNSLTYRLVFIDTPGHEAFVSMRSRGVQVADIVLLIVAADDGLKSQTIESIKYILNKKLLHIVAINKVDKFNSNVSKIREDLAAYDIVDKSWGGQSSIIEISALKDQNINLLLDNICMLADSHNFTANPDQLAQGIVLEANLDKQKGVVANLIVQEGTLSIGDFIVSGIHYGRIKMIFDSCKNKIQQALPSSVLQVLGFSSIPQAGMSFQLVNNEKEAKRKSLDATKYTSSSSSVNMLNNRITLESFQGLSVLKQVHVILKTNTQGSMEALMHSFSAISQEKVQINVVSASSTSLSNTDLDMALASNSIILGFNIYISSNIRSAAKKSNIVLQNFEIIYDLIDYLNNYMLDLLDPEYDQVLIGTATVQTTFSVNRGFAAGCLVNTGKLQSKCTIEIYRNAILMYTGILDSLKHIKDDISEVIVGNECGLMCINYHSWQKDDVIKAYELKEKDRIL</sequence>
<dbReference type="GO" id="GO:0003924">
    <property type="term" value="F:GTPase activity"/>
    <property type="evidence" value="ECO:0007669"/>
    <property type="project" value="InterPro"/>
</dbReference>
<evidence type="ECO:0000256" key="6">
    <source>
        <dbReference type="ARBA" id="ARBA00025162"/>
    </source>
</evidence>
<dbReference type="SUPFAM" id="SSF52156">
    <property type="entry name" value="Initiation factor IF2/eIF5b, domain 3"/>
    <property type="match status" value="1"/>
</dbReference>
<dbReference type="EMBL" id="MF101441">
    <property type="protein sequence ID" value="ARW66212.1"/>
    <property type="molecule type" value="Genomic_DNA"/>
</dbReference>
<keyword evidence="3" id="KW-0547">Nucleotide-binding</keyword>
<dbReference type="InterPro" id="IPR009000">
    <property type="entry name" value="Transl_B-barrel_sf"/>
</dbReference>
<dbReference type="NCBIfam" id="TIGR00487">
    <property type="entry name" value="IF-2"/>
    <property type="match status" value="1"/>
</dbReference>
<dbReference type="Pfam" id="PF11987">
    <property type="entry name" value="IF-2"/>
    <property type="match status" value="1"/>
</dbReference>
<keyword evidence="4" id="KW-0648">Protein biosynthesis</keyword>
<dbReference type="GeneID" id="33359320"/>
<dbReference type="SUPFAM" id="SSF52540">
    <property type="entry name" value="P-loop containing nucleoside triphosphate hydrolases"/>
    <property type="match status" value="1"/>
</dbReference>
<feature type="compositionally biased region" description="Polar residues" evidence="8">
    <location>
        <begin position="102"/>
        <end position="112"/>
    </location>
</feature>
<keyword evidence="2 10" id="KW-0396">Initiation factor</keyword>
<dbReference type="PANTHER" id="PTHR43381">
    <property type="entry name" value="TRANSLATION INITIATION FACTOR IF-2-RELATED"/>
    <property type="match status" value="1"/>
</dbReference>